<dbReference type="GO" id="GO:0046872">
    <property type="term" value="F:metal ion binding"/>
    <property type="evidence" value="ECO:0007669"/>
    <property type="project" value="UniProtKB-KW"/>
</dbReference>
<dbReference type="OrthoDB" id="448954at2759"/>
<dbReference type="PANTHER" id="PTHR33447">
    <property type="entry name" value="GLUTATHIONE GAMMA-GLUTAMYLCYSTEINYLTRANSFERASE"/>
    <property type="match status" value="1"/>
</dbReference>
<dbReference type="InterPro" id="IPR038156">
    <property type="entry name" value="PCS_N_sf"/>
</dbReference>
<sequence length="452" mass="47614">MVQSVFRRELPAPAIAFSSVEGRALFREALADGTMESFFPLAEQLHTQAEPSFCGLATLVVVLNALAVDPGIVWKGPWRWYHEGALDCCKPVELIKQDGIDLDEFVCLARCQGVGASLTRADGHEGAALDNFRAAIDTHARSTGVSRALVVAYTRKGLGQTGDGHFSPIGGYHRARDLCLILDTARFKYPPHWVPVQSLWRAMSLIDESTQRPRGYVEISRPSSSICSAGEPGACFRVGLTSKRLETLRDALASGLSAHPPPPGAPDAQLAAFARALPAGMCFMVAVGPPACVGGGCADVRALAGGAERVDGCDALMRALRQTRAFEAISMALRDEHGERGVDESGACAGPSCIAECATVLALILGRTGALASLLPAEAEALWSSPLALRVPPSHRASTRAADDGLDSGLLALERELEASCVEIASVVKCADAHANGSACCAEPVKQARPQL</sequence>
<dbReference type="GO" id="GO:0098849">
    <property type="term" value="P:cellular detoxification of cadmium ion"/>
    <property type="evidence" value="ECO:0007669"/>
    <property type="project" value="TreeGrafter"/>
</dbReference>
<gene>
    <name evidence="6" type="ORF">KFE25_007059</name>
</gene>
<dbReference type="FunFam" id="3.90.70.30:FF:000001">
    <property type="entry name" value="Glutathione gamma-glutamylcysteinyltransferase 1"/>
    <property type="match status" value="1"/>
</dbReference>
<dbReference type="PANTHER" id="PTHR33447:SF2">
    <property type="entry name" value="GLUTATHIONE GAMMA-GLUTAMYLCYSTEINYLTRANSFERASE"/>
    <property type="match status" value="1"/>
</dbReference>
<dbReference type="EC" id="2.3.2.15" evidence="1"/>
<evidence type="ECO:0000256" key="1">
    <source>
        <dbReference type="ARBA" id="ARBA00012468"/>
    </source>
</evidence>
<dbReference type="Proteomes" id="UP000751190">
    <property type="component" value="Unassembled WGS sequence"/>
</dbReference>
<dbReference type="EMBL" id="JAGTXO010000005">
    <property type="protein sequence ID" value="KAG8468007.1"/>
    <property type="molecule type" value="Genomic_DNA"/>
</dbReference>
<dbReference type="PROSITE" id="PS51443">
    <property type="entry name" value="PCS"/>
    <property type="match status" value="1"/>
</dbReference>
<keyword evidence="2" id="KW-0104">Cadmium</keyword>
<keyword evidence="7" id="KW-1185">Reference proteome</keyword>
<name>A0A8J6CAU1_DIALT</name>
<dbReference type="InterPro" id="IPR007719">
    <property type="entry name" value="PCS_N"/>
</dbReference>
<keyword evidence="3" id="KW-0808">Transferase</keyword>
<dbReference type="InterPro" id="IPR038765">
    <property type="entry name" value="Papain-like_cys_pep_sf"/>
</dbReference>
<proteinExistence type="predicted"/>
<dbReference type="InterPro" id="IPR040409">
    <property type="entry name" value="PCS-like"/>
</dbReference>
<evidence type="ECO:0000256" key="3">
    <source>
        <dbReference type="ARBA" id="ARBA00022679"/>
    </source>
</evidence>
<keyword evidence="4" id="KW-0479">Metal-binding</keyword>
<evidence type="ECO:0000313" key="7">
    <source>
        <dbReference type="Proteomes" id="UP000751190"/>
    </source>
</evidence>
<evidence type="ECO:0000313" key="6">
    <source>
        <dbReference type="EMBL" id="KAG8468007.1"/>
    </source>
</evidence>
<feature type="domain" description="Peptidase C83" evidence="5">
    <location>
        <begin position="1"/>
        <end position="224"/>
    </location>
</feature>
<dbReference type="GO" id="GO:0046938">
    <property type="term" value="P:phytochelatin biosynthetic process"/>
    <property type="evidence" value="ECO:0007669"/>
    <property type="project" value="InterPro"/>
</dbReference>
<evidence type="ECO:0000256" key="2">
    <source>
        <dbReference type="ARBA" id="ARBA00022539"/>
    </source>
</evidence>
<dbReference type="Gene3D" id="3.90.70.30">
    <property type="entry name" value="Phytochelatin synthase, N-terminal domain"/>
    <property type="match status" value="1"/>
</dbReference>
<reference evidence="6" key="1">
    <citation type="submission" date="2021-05" db="EMBL/GenBank/DDBJ databases">
        <title>The genome of the haptophyte Pavlova lutheri (Diacronema luteri, Pavlovales) - a model for lipid biosynthesis in eukaryotic algae.</title>
        <authorList>
            <person name="Hulatt C.J."/>
            <person name="Posewitz M.C."/>
        </authorList>
    </citation>
    <scope>NUCLEOTIDE SEQUENCE</scope>
    <source>
        <strain evidence="6">NIVA-4/92</strain>
    </source>
</reference>
<organism evidence="6 7">
    <name type="scientific">Diacronema lutheri</name>
    <name type="common">Unicellular marine alga</name>
    <name type="synonym">Monochrysis lutheri</name>
    <dbReference type="NCBI Taxonomy" id="2081491"/>
    <lineage>
        <taxon>Eukaryota</taxon>
        <taxon>Haptista</taxon>
        <taxon>Haptophyta</taxon>
        <taxon>Pavlovophyceae</taxon>
        <taxon>Pavlovales</taxon>
        <taxon>Pavlovaceae</taxon>
        <taxon>Diacronema</taxon>
    </lineage>
</organism>
<dbReference type="SUPFAM" id="SSF54001">
    <property type="entry name" value="Cysteine proteinases"/>
    <property type="match status" value="1"/>
</dbReference>
<dbReference type="Pfam" id="PF05023">
    <property type="entry name" value="Phytochelatin"/>
    <property type="match status" value="1"/>
</dbReference>
<protein>
    <recommendedName>
        <fullName evidence="1">glutathione gamma-glutamylcysteinyltransferase</fullName>
        <ecNumber evidence="1">2.3.2.15</ecNumber>
    </recommendedName>
</protein>
<dbReference type="GO" id="GO:0016756">
    <property type="term" value="F:glutathione gamma-glutamylcysteinyltransferase activity"/>
    <property type="evidence" value="ECO:0007669"/>
    <property type="project" value="UniProtKB-EC"/>
</dbReference>
<comment type="caution">
    <text evidence="6">The sequence shown here is derived from an EMBL/GenBank/DDBJ whole genome shotgun (WGS) entry which is preliminary data.</text>
</comment>
<evidence type="ECO:0000259" key="5">
    <source>
        <dbReference type="PROSITE" id="PS51443"/>
    </source>
</evidence>
<dbReference type="GO" id="GO:0010273">
    <property type="term" value="P:detoxification of copper ion"/>
    <property type="evidence" value="ECO:0007669"/>
    <property type="project" value="TreeGrafter"/>
</dbReference>
<evidence type="ECO:0000256" key="4">
    <source>
        <dbReference type="ARBA" id="ARBA00022723"/>
    </source>
</evidence>
<dbReference type="AlphaFoldDB" id="A0A8J6CAU1"/>
<accession>A0A8J6CAU1</accession>